<organism evidence="1">
    <name type="scientific">Flavobacterium sp. CFS9</name>
    <dbReference type="NCBI Taxonomy" id="3143118"/>
    <lineage>
        <taxon>Bacteria</taxon>
        <taxon>Pseudomonadati</taxon>
        <taxon>Bacteroidota</taxon>
        <taxon>Flavobacteriia</taxon>
        <taxon>Flavobacteriales</taxon>
        <taxon>Flavobacteriaceae</taxon>
        <taxon>Flavobacterium</taxon>
    </lineage>
</organism>
<reference evidence="1" key="1">
    <citation type="submission" date="2024-05" db="EMBL/GenBank/DDBJ databases">
        <title>Whole-Genome Sequence of CFS9, a Potential Fish Probiotic Isolated from the Body Surface of Silurus asotus.</title>
        <authorList>
            <person name="Kojima M."/>
            <person name="Tobioka K."/>
            <person name="Yokota K."/>
            <person name="Nakatani H."/>
            <person name="Hori K."/>
            <person name="Tamaru Y."/>
            <person name="Okazaki F."/>
        </authorList>
    </citation>
    <scope>NUCLEOTIDE SEQUENCE</scope>
    <source>
        <strain evidence="1">CFS9</strain>
    </source>
</reference>
<protein>
    <submittedName>
        <fullName evidence="1">Uncharacterized protein</fullName>
    </submittedName>
</protein>
<dbReference type="AlphaFoldDB" id="A0AAT9H021"/>
<name>A0AAT9H021_9FLAO</name>
<sequence length="80" mass="9244">MKIHFHPRLRETNPRHLCDLPEEALNFCNSLAQSLNLYVTLLLSVVTTSVKTNFPIFNIDPQKRRGITYGKPNYDSQILT</sequence>
<gene>
    <name evidence="1" type="ORF">CFS9_14750</name>
</gene>
<accession>A0AAT9H021</accession>
<dbReference type="EMBL" id="AP031573">
    <property type="protein sequence ID" value="BFM42834.1"/>
    <property type="molecule type" value="Genomic_DNA"/>
</dbReference>
<evidence type="ECO:0000313" key="1">
    <source>
        <dbReference type="EMBL" id="BFM42834.1"/>
    </source>
</evidence>
<proteinExistence type="predicted"/>